<dbReference type="AlphaFoldDB" id="A0A7Z7N0R5"/>
<dbReference type="EMBL" id="OCSU01000001">
    <property type="protein sequence ID" value="SOE54456.1"/>
    <property type="molecule type" value="Genomic_DNA"/>
</dbReference>
<dbReference type="Proteomes" id="UP000219522">
    <property type="component" value="Unassembled WGS sequence"/>
</dbReference>
<gene>
    <name evidence="1" type="ORF">SAMN05446927_0829</name>
</gene>
<reference evidence="1 2" key="1">
    <citation type="submission" date="2017-09" db="EMBL/GenBank/DDBJ databases">
        <authorList>
            <person name="Varghese N."/>
            <person name="Submissions S."/>
        </authorList>
    </citation>
    <scope>NUCLEOTIDE SEQUENCE [LARGE SCALE GENOMIC DNA]</scope>
    <source>
        <strain evidence="1 2">OK806</strain>
    </source>
</reference>
<dbReference type="SUPFAM" id="SSF69279">
    <property type="entry name" value="Phage tail proteins"/>
    <property type="match status" value="1"/>
</dbReference>
<sequence>MSTTEYQTLRQESMQRGAQFWTPRFELDIDGVSLRNRVVRDILEVTYHDKLEEIDSFEIVVSNWDAERRRFRYMGSENAQSRADAALHELETLFEPCNKIVTLKLGYLDELQTMLSGNFTTMEPNFTSNGPHTLTVRGLNRLHRMRRAKYDGQWPNSKANREFTDSEIAKSFDGIVDPKWKGNGNDARRIPMPVVTDPNAVKNEPRLAYVAQKNEYDIDFLWRRARLRGYVVEVKPPDPRHPKEYLYFGPSTTGAIAPYRLSWGAGLMDLKPTLTTANQVKKVTVHGWDRTKQKPIVESADWSDPKLKRLNPELREIVERCDPREERVITRPVFTRDEARKAARDILLGHAQELVTVKGSVVGLPRLRAGSRVLIDGIGSRLSGEYFVTETTHTLGGSGYITRFTARREDPDTGASLPGGGTP</sequence>
<keyword evidence="2" id="KW-1185">Reference proteome</keyword>
<evidence type="ECO:0000313" key="2">
    <source>
        <dbReference type="Proteomes" id="UP000219522"/>
    </source>
</evidence>
<dbReference type="OrthoDB" id="9762420at2"/>
<protein>
    <submittedName>
        <fullName evidence="1">Phage protein D</fullName>
    </submittedName>
</protein>
<comment type="caution">
    <text evidence="1">The sequence shown here is derived from an EMBL/GenBank/DDBJ whole genome shotgun (WGS) entry which is preliminary data.</text>
</comment>
<evidence type="ECO:0000313" key="1">
    <source>
        <dbReference type="EMBL" id="SOE54456.1"/>
    </source>
</evidence>
<organism evidence="1 2">
    <name type="scientific">Caballeronia arationis</name>
    <dbReference type="NCBI Taxonomy" id="1777142"/>
    <lineage>
        <taxon>Bacteria</taxon>
        <taxon>Pseudomonadati</taxon>
        <taxon>Pseudomonadota</taxon>
        <taxon>Betaproteobacteria</taxon>
        <taxon>Burkholderiales</taxon>
        <taxon>Burkholderiaceae</taxon>
        <taxon>Caballeronia</taxon>
    </lineage>
</organism>
<dbReference type="RefSeq" id="WP_062640001.1">
    <property type="nucleotide sequence ID" value="NZ_FCOG02000072.1"/>
</dbReference>
<proteinExistence type="predicted"/>
<name>A0A7Z7N0R5_9BURK</name>
<accession>A0A7Z7N0R5</accession>